<proteinExistence type="predicted"/>
<protein>
    <recommendedName>
        <fullName evidence="1">BTB domain-containing protein</fullName>
    </recommendedName>
</protein>
<reference evidence="2" key="2">
    <citation type="submission" date="2020-12" db="EMBL/GenBank/DDBJ databases">
        <authorList>
            <person name="Kanost M."/>
        </authorList>
    </citation>
    <scope>NUCLEOTIDE SEQUENCE</scope>
</reference>
<dbReference type="Gene3D" id="3.30.710.10">
    <property type="entry name" value="Potassium Channel Kv1.1, Chain A"/>
    <property type="match status" value="1"/>
</dbReference>
<dbReference type="InterPro" id="IPR011333">
    <property type="entry name" value="SKP1/BTB/POZ_sf"/>
</dbReference>
<dbReference type="InterPro" id="IPR000210">
    <property type="entry name" value="BTB/POZ_dom"/>
</dbReference>
<dbReference type="PROSITE" id="PS50097">
    <property type="entry name" value="BTB"/>
    <property type="match status" value="1"/>
</dbReference>
<dbReference type="SUPFAM" id="SSF54695">
    <property type="entry name" value="POZ domain"/>
    <property type="match status" value="1"/>
</dbReference>
<dbReference type="Pfam" id="PF00651">
    <property type="entry name" value="BTB"/>
    <property type="match status" value="1"/>
</dbReference>
<dbReference type="PANTHER" id="PTHR45774:SF3">
    <property type="entry name" value="BTB (POZ) DOMAIN-CONTAINING 2B-RELATED"/>
    <property type="match status" value="1"/>
</dbReference>
<gene>
    <name evidence="2" type="ORF">O3G_MSEX011304</name>
</gene>
<organism evidence="2 3">
    <name type="scientific">Manduca sexta</name>
    <name type="common">Tobacco hawkmoth</name>
    <name type="synonym">Tobacco hornworm</name>
    <dbReference type="NCBI Taxonomy" id="7130"/>
    <lineage>
        <taxon>Eukaryota</taxon>
        <taxon>Metazoa</taxon>
        <taxon>Ecdysozoa</taxon>
        <taxon>Arthropoda</taxon>
        <taxon>Hexapoda</taxon>
        <taxon>Insecta</taxon>
        <taxon>Pterygota</taxon>
        <taxon>Neoptera</taxon>
        <taxon>Endopterygota</taxon>
        <taxon>Lepidoptera</taxon>
        <taxon>Glossata</taxon>
        <taxon>Ditrysia</taxon>
        <taxon>Bombycoidea</taxon>
        <taxon>Sphingidae</taxon>
        <taxon>Sphinginae</taxon>
        <taxon>Sphingini</taxon>
        <taxon>Manduca</taxon>
    </lineage>
</organism>
<keyword evidence="3" id="KW-1185">Reference proteome</keyword>
<comment type="caution">
    <text evidence="2">The sequence shown here is derived from an EMBL/GenBank/DDBJ whole genome shotgun (WGS) entry which is preliminary data.</text>
</comment>
<dbReference type="Proteomes" id="UP000791440">
    <property type="component" value="Unassembled WGS sequence"/>
</dbReference>
<evidence type="ECO:0000313" key="3">
    <source>
        <dbReference type="Proteomes" id="UP000791440"/>
    </source>
</evidence>
<accession>A0A922CV59</accession>
<sequence length="453" mass="52532">MVYLENEKTHLPHSSLYDRVKKLLVSFEWSDCGFTVLGKTIKAHKLILGISSPVFEAMFYGPMSKDEDIEVTDIQPDIFQLMVNYIYTDNVEISNIEQAFELLYASRKYLLEHLTEICITYIKANLSVDNVIEVLNYPDYMHGKQLISYSLKLFGVHASYLLQEKKNLMTHLCMKAILETDHMNVSEKELIKHVFEWSAHLCDQNSLPATLENRYNLLKKYGIFKLLRFSTLNLDELDEIICDKNSLLSPPETESIRKQIKESCNVSTTEIVTPVGSSNIIPRNSLTLRWHRCFRSPLRSMAPIIIDSNNYAIHCRLKASKSVFINSLCVPPRMEPIIYVFNKTKAYSEQLSVSIMCESDNSIIKYTNFMNTVEYYASVIDIELKEPCFIEKDKWYKISFVWPHNRLPTYSYFVEFRDKFLMFYGDNVKFEFDDLPLSAGNGGSFLAGLKFCL</sequence>
<evidence type="ECO:0000313" key="2">
    <source>
        <dbReference type="EMBL" id="KAG6459321.1"/>
    </source>
</evidence>
<dbReference type="PANTHER" id="PTHR45774">
    <property type="entry name" value="BTB/POZ DOMAIN-CONTAINING"/>
    <property type="match status" value="1"/>
</dbReference>
<reference evidence="2" key="1">
    <citation type="journal article" date="2016" name="Insect Biochem. Mol. Biol.">
        <title>Multifaceted biological insights from a draft genome sequence of the tobacco hornworm moth, Manduca sexta.</title>
        <authorList>
            <person name="Kanost M.R."/>
            <person name="Arrese E.L."/>
            <person name="Cao X."/>
            <person name="Chen Y.R."/>
            <person name="Chellapilla S."/>
            <person name="Goldsmith M.R."/>
            <person name="Grosse-Wilde E."/>
            <person name="Heckel D.G."/>
            <person name="Herndon N."/>
            <person name="Jiang H."/>
            <person name="Papanicolaou A."/>
            <person name="Qu J."/>
            <person name="Soulages J.L."/>
            <person name="Vogel H."/>
            <person name="Walters J."/>
            <person name="Waterhouse R.M."/>
            <person name="Ahn S.J."/>
            <person name="Almeida F.C."/>
            <person name="An C."/>
            <person name="Aqrawi P."/>
            <person name="Bretschneider A."/>
            <person name="Bryant W.B."/>
            <person name="Bucks S."/>
            <person name="Chao H."/>
            <person name="Chevignon G."/>
            <person name="Christen J.M."/>
            <person name="Clarke D.F."/>
            <person name="Dittmer N.T."/>
            <person name="Ferguson L.C.F."/>
            <person name="Garavelou S."/>
            <person name="Gordon K.H.J."/>
            <person name="Gunaratna R.T."/>
            <person name="Han Y."/>
            <person name="Hauser F."/>
            <person name="He Y."/>
            <person name="Heidel-Fischer H."/>
            <person name="Hirsh A."/>
            <person name="Hu Y."/>
            <person name="Jiang H."/>
            <person name="Kalra D."/>
            <person name="Klinner C."/>
            <person name="Konig C."/>
            <person name="Kovar C."/>
            <person name="Kroll A.R."/>
            <person name="Kuwar S.S."/>
            <person name="Lee S.L."/>
            <person name="Lehman R."/>
            <person name="Li K."/>
            <person name="Li Z."/>
            <person name="Liang H."/>
            <person name="Lovelace S."/>
            <person name="Lu Z."/>
            <person name="Mansfield J.H."/>
            <person name="McCulloch K.J."/>
            <person name="Mathew T."/>
            <person name="Morton B."/>
            <person name="Muzny D.M."/>
            <person name="Neunemann D."/>
            <person name="Ongeri F."/>
            <person name="Pauchet Y."/>
            <person name="Pu L.L."/>
            <person name="Pyrousis I."/>
            <person name="Rao X.J."/>
            <person name="Redding A."/>
            <person name="Roesel C."/>
            <person name="Sanchez-Gracia A."/>
            <person name="Schaack S."/>
            <person name="Shukla A."/>
            <person name="Tetreau G."/>
            <person name="Wang Y."/>
            <person name="Xiong G.H."/>
            <person name="Traut W."/>
            <person name="Walsh T.K."/>
            <person name="Worley K.C."/>
            <person name="Wu D."/>
            <person name="Wu W."/>
            <person name="Wu Y.Q."/>
            <person name="Zhang X."/>
            <person name="Zou Z."/>
            <person name="Zucker H."/>
            <person name="Briscoe A.D."/>
            <person name="Burmester T."/>
            <person name="Clem R.J."/>
            <person name="Feyereisen R."/>
            <person name="Grimmelikhuijzen C.J.P."/>
            <person name="Hamodrakas S.J."/>
            <person name="Hansson B.S."/>
            <person name="Huguet E."/>
            <person name="Jermiin L.S."/>
            <person name="Lan Q."/>
            <person name="Lehman H.K."/>
            <person name="Lorenzen M."/>
            <person name="Merzendorfer H."/>
            <person name="Michalopoulos I."/>
            <person name="Morton D.B."/>
            <person name="Muthukrishnan S."/>
            <person name="Oakeshott J.G."/>
            <person name="Palmer W."/>
            <person name="Park Y."/>
            <person name="Passarelli A.L."/>
            <person name="Rozas J."/>
            <person name="Schwartz L.M."/>
            <person name="Smith W."/>
            <person name="Southgate A."/>
            <person name="Vilcinskas A."/>
            <person name="Vogt R."/>
            <person name="Wang P."/>
            <person name="Werren J."/>
            <person name="Yu X.Q."/>
            <person name="Zhou J.J."/>
            <person name="Brown S.J."/>
            <person name="Scherer S.E."/>
            <person name="Richards S."/>
            <person name="Blissard G.W."/>
        </authorList>
    </citation>
    <scope>NUCLEOTIDE SEQUENCE</scope>
</reference>
<dbReference type="AlphaFoldDB" id="A0A922CV59"/>
<evidence type="ECO:0000259" key="1">
    <source>
        <dbReference type="PROSITE" id="PS50097"/>
    </source>
</evidence>
<name>A0A922CV59_MANSE</name>
<feature type="domain" description="BTB" evidence="1">
    <location>
        <begin position="30"/>
        <end position="95"/>
    </location>
</feature>
<dbReference type="SMART" id="SM00225">
    <property type="entry name" value="BTB"/>
    <property type="match status" value="1"/>
</dbReference>
<dbReference type="EMBL" id="JH668617">
    <property type="protein sequence ID" value="KAG6459321.1"/>
    <property type="molecule type" value="Genomic_DNA"/>
</dbReference>